<sequence>MGMGMGMFLVSCSFSRILVGDRGVWNHDGKTYHATGRGGGSLFALRMVVCFWGYIWAGGHLLGLLFGITFEDITTSRDGGHLS</sequence>
<organism evidence="1 2">
    <name type="scientific">Aspergillus brunneoviolaceus CBS 621.78</name>
    <dbReference type="NCBI Taxonomy" id="1450534"/>
    <lineage>
        <taxon>Eukaryota</taxon>
        <taxon>Fungi</taxon>
        <taxon>Dikarya</taxon>
        <taxon>Ascomycota</taxon>
        <taxon>Pezizomycotina</taxon>
        <taxon>Eurotiomycetes</taxon>
        <taxon>Eurotiomycetidae</taxon>
        <taxon>Eurotiales</taxon>
        <taxon>Aspergillaceae</taxon>
        <taxon>Aspergillus</taxon>
        <taxon>Aspergillus subgen. Circumdati</taxon>
    </lineage>
</organism>
<evidence type="ECO:0000313" key="1">
    <source>
        <dbReference type="EMBL" id="RAH43759.1"/>
    </source>
</evidence>
<protein>
    <submittedName>
        <fullName evidence="1">Uncharacterized protein</fullName>
    </submittedName>
</protein>
<dbReference type="Proteomes" id="UP000249057">
    <property type="component" value="Unassembled WGS sequence"/>
</dbReference>
<reference evidence="1" key="1">
    <citation type="submission" date="2018-02" db="EMBL/GenBank/DDBJ databases">
        <title>The genomes of Aspergillus section Nigri reveals drivers in fungal speciation.</title>
        <authorList>
            <consortium name="DOE Joint Genome Institute"/>
            <person name="Vesth T.C."/>
            <person name="Nybo J."/>
            <person name="Theobald S."/>
            <person name="Brandl J."/>
            <person name="Frisvad J.C."/>
            <person name="Nielsen K.F."/>
            <person name="Lyhne E.K."/>
            <person name="Kogle M.E."/>
            <person name="Kuo A."/>
            <person name="Riley R."/>
            <person name="Clum A."/>
            <person name="Nolan M."/>
            <person name="Lipzen A."/>
            <person name="Salamov A."/>
            <person name="Henrissat B."/>
            <person name="Wiebenga A."/>
            <person name="De vries R.P."/>
            <person name="Grigoriev I.V."/>
            <person name="Mortensen U.H."/>
            <person name="Andersen M.R."/>
            <person name="Baker S.E."/>
        </authorList>
    </citation>
    <scope>NUCLEOTIDE SEQUENCE</scope>
    <source>
        <strain evidence="1">CBS 621.78</strain>
    </source>
</reference>
<name>A0ACD1G3M2_9EURO</name>
<evidence type="ECO:0000313" key="2">
    <source>
        <dbReference type="Proteomes" id="UP000249057"/>
    </source>
</evidence>
<accession>A0ACD1G3M2</accession>
<dbReference type="EMBL" id="KZ825360">
    <property type="protein sequence ID" value="RAH43759.1"/>
    <property type="molecule type" value="Genomic_DNA"/>
</dbReference>
<proteinExistence type="predicted"/>
<keyword evidence="2" id="KW-1185">Reference proteome</keyword>
<gene>
    <name evidence="1" type="ORF">BO95DRAFT_203867</name>
</gene>